<dbReference type="AlphaFoldDB" id="A0A1F5RHY6"/>
<dbReference type="GO" id="GO:0016846">
    <property type="term" value="F:carbon-sulfur lyase activity"/>
    <property type="evidence" value="ECO:0007669"/>
    <property type="project" value="TreeGrafter"/>
</dbReference>
<dbReference type="GO" id="GO:0030170">
    <property type="term" value="F:pyridoxal phosphate binding"/>
    <property type="evidence" value="ECO:0007669"/>
    <property type="project" value="InterPro"/>
</dbReference>
<keyword evidence="5" id="KW-0456">Lyase</keyword>
<dbReference type="EMBL" id="MFFM01000010">
    <property type="protein sequence ID" value="OGF13954.1"/>
    <property type="molecule type" value="Genomic_DNA"/>
</dbReference>
<evidence type="ECO:0000256" key="1">
    <source>
        <dbReference type="ARBA" id="ARBA00001933"/>
    </source>
</evidence>
<dbReference type="Gene3D" id="3.40.640.10">
    <property type="entry name" value="Type I PLP-dependent aspartate aminotransferase-like (Major domain)"/>
    <property type="match status" value="1"/>
</dbReference>
<keyword evidence="2 3" id="KW-0663">Pyridoxal phosphate</keyword>
<dbReference type="PROSITE" id="PS00868">
    <property type="entry name" value="CYS_MET_METAB_PP"/>
    <property type="match status" value="1"/>
</dbReference>
<dbReference type="Proteomes" id="UP000177230">
    <property type="component" value="Unassembled WGS sequence"/>
</dbReference>
<dbReference type="PIRSF" id="PIRSF001434">
    <property type="entry name" value="CGS"/>
    <property type="match status" value="1"/>
</dbReference>
<dbReference type="FunFam" id="3.40.640.10:FF:000046">
    <property type="entry name" value="Cystathionine gamma-lyase"/>
    <property type="match status" value="1"/>
</dbReference>
<evidence type="ECO:0000313" key="5">
    <source>
        <dbReference type="EMBL" id="OGF13954.1"/>
    </source>
</evidence>
<dbReference type="InterPro" id="IPR054542">
    <property type="entry name" value="Cys_met_metab_PP"/>
</dbReference>
<dbReference type="SUPFAM" id="SSF53383">
    <property type="entry name" value="PLP-dependent transferases"/>
    <property type="match status" value="1"/>
</dbReference>
<dbReference type="GO" id="GO:0009086">
    <property type="term" value="P:methionine biosynthetic process"/>
    <property type="evidence" value="ECO:0007669"/>
    <property type="project" value="UniProtKB-ARBA"/>
</dbReference>
<comment type="caution">
    <text evidence="5">The sequence shown here is derived from an EMBL/GenBank/DDBJ whole genome shotgun (WGS) entry which is preliminary data.</text>
</comment>
<dbReference type="CDD" id="cd00614">
    <property type="entry name" value="CGS_like"/>
    <property type="match status" value="1"/>
</dbReference>
<sequence>MSHGKVKFNTLAVHGAGMPDLTKIRPVSMPIYQSSEFVFNSAEQGAAVMSGQEPGFVYTRLGNPTSQDFEKRMALLEGTDEGISFASGLAAIAAVILTYCRPGDNIISSAPIYGGTFGLFKDLLPKMNIEIIYLPANDIHNLLAAKANDKTKLVYIETPANPTLDVVDIAETVKAAQKHNLKVVIDNTFATPCLQRPIEMGVDIVLHSATKYICGHGDTMGGVVVGPKAEIDQIRPMAFKNLGGSIAPLTAWLMSRGLQTLPLRVERHSQNAMIIARFLEKHPQVLRTCYPGLESCPAHKIAKKQMSGGYGGVLAIDLKGGREAGRKFQNNLRLCKLAVSLGSVDTLVTHPASTTHLAYSEEDLASVGMTAGFVRIAVGIEDPEDIMADLEQALANI</sequence>
<reference evidence="5 6" key="1">
    <citation type="journal article" date="2016" name="Nat. Commun.">
        <title>Thousands of microbial genomes shed light on interconnected biogeochemical processes in an aquifer system.</title>
        <authorList>
            <person name="Anantharaman K."/>
            <person name="Brown C.T."/>
            <person name="Hug L.A."/>
            <person name="Sharon I."/>
            <person name="Castelle C.J."/>
            <person name="Probst A.J."/>
            <person name="Thomas B.C."/>
            <person name="Singh A."/>
            <person name="Wilkins M.J."/>
            <person name="Karaoz U."/>
            <person name="Brodie E.L."/>
            <person name="Williams K.H."/>
            <person name="Hubbard S.S."/>
            <person name="Banfield J.F."/>
        </authorList>
    </citation>
    <scope>NUCLEOTIDE SEQUENCE [LARGE SCALE GENOMIC DNA]</scope>
</reference>
<dbReference type="InterPro" id="IPR015421">
    <property type="entry name" value="PyrdxlP-dep_Trfase_major"/>
</dbReference>
<evidence type="ECO:0000256" key="4">
    <source>
        <dbReference type="RuleBase" id="RU362118"/>
    </source>
</evidence>
<comment type="cofactor">
    <cofactor evidence="1 4">
        <name>pyridoxal 5'-phosphate</name>
        <dbReference type="ChEBI" id="CHEBI:597326"/>
    </cofactor>
</comment>
<evidence type="ECO:0000256" key="2">
    <source>
        <dbReference type="ARBA" id="ARBA00022898"/>
    </source>
</evidence>
<dbReference type="PANTHER" id="PTHR11808">
    <property type="entry name" value="TRANS-SULFURATION ENZYME FAMILY MEMBER"/>
    <property type="match status" value="1"/>
</dbReference>
<dbReference type="Gene3D" id="3.90.1150.10">
    <property type="entry name" value="Aspartate Aminotransferase, domain 1"/>
    <property type="match status" value="1"/>
</dbReference>
<organism evidence="5 6">
    <name type="scientific">Candidatus Edwardsbacteria bacterium GWF2_54_11</name>
    <dbReference type="NCBI Taxonomy" id="1817851"/>
    <lineage>
        <taxon>Bacteria</taxon>
        <taxon>Candidatus Edwardsiibacteriota</taxon>
    </lineage>
</organism>
<gene>
    <name evidence="5" type="ORF">A2024_11570</name>
</gene>
<accession>A0A1F5RHY6</accession>
<dbReference type="InterPro" id="IPR000277">
    <property type="entry name" value="Cys/Met-Metab_PyrdxlP-dep_enz"/>
</dbReference>
<dbReference type="Pfam" id="PF01053">
    <property type="entry name" value="Cys_Met_Meta_PP"/>
    <property type="match status" value="1"/>
</dbReference>
<dbReference type="InterPro" id="IPR015424">
    <property type="entry name" value="PyrdxlP-dep_Trfase"/>
</dbReference>
<evidence type="ECO:0000256" key="3">
    <source>
        <dbReference type="PIRSR" id="PIRSR001434-2"/>
    </source>
</evidence>
<protein>
    <submittedName>
        <fullName evidence="5">Methionine gamma-lyase</fullName>
    </submittedName>
</protein>
<name>A0A1F5RHY6_9BACT</name>
<dbReference type="PANTHER" id="PTHR11808:SF80">
    <property type="entry name" value="CYSTATHIONINE GAMMA-LYASE"/>
    <property type="match status" value="1"/>
</dbReference>
<dbReference type="GO" id="GO:0005737">
    <property type="term" value="C:cytoplasm"/>
    <property type="evidence" value="ECO:0007669"/>
    <property type="project" value="TreeGrafter"/>
</dbReference>
<feature type="modified residue" description="N6-(pyridoxal phosphate)lysine" evidence="3">
    <location>
        <position position="211"/>
    </location>
</feature>
<evidence type="ECO:0000313" key="6">
    <source>
        <dbReference type="Proteomes" id="UP000177230"/>
    </source>
</evidence>
<dbReference type="FunFam" id="3.90.1150.10:FF:000033">
    <property type="entry name" value="Cystathionine gamma-synthase"/>
    <property type="match status" value="1"/>
</dbReference>
<dbReference type="InterPro" id="IPR015422">
    <property type="entry name" value="PyrdxlP-dep_Trfase_small"/>
</dbReference>
<comment type="similarity">
    <text evidence="4">Belongs to the trans-sulfuration enzymes family.</text>
</comment>
<dbReference type="GO" id="GO:0019346">
    <property type="term" value="P:transsulfuration"/>
    <property type="evidence" value="ECO:0007669"/>
    <property type="project" value="InterPro"/>
</dbReference>
<proteinExistence type="inferred from homology"/>